<comment type="similarity">
    <text evidence="3">Belongs to the class-II aminoacyl-tRNA synthetase family.</text>
</comment>
<proteinExistence type="inferred from homology"/>
<evidence type="ECO:0000256" key="6">
    <source>
        <dbReference type="ARBA" id="ARBA00022555"/>
    </source>
</evidence>
<dbReference type="InterPro" id="IPR018163">
    <property type="entry name" value="Thr/Ala-tRNA-synth_IIc_edit"/>
</dbReference>
<dbReference type="Pfam" id="PF01411">
    <property type="entry name" value="tRNA-synt_2c"/>
    <property type="match status" value="1"/>
</dbReference>
<dbReference type="Pfam" id="PF02272">
    <property type="entry name" value="DHHA1"/>
    <property type="match status" value="1"/>
</dbReference>
<dbReference type="FunFam" id="3.10.310.40:FF:000001">
    <property type="entry name" value="Alanine--tRNA ligase"/>
    <property type="match status" value="1"/>
</dbReference>
<evidence type="ECO:0000256" key="7">
    <source>
        <dbReference type="ARBA" id="ARBA00022598"/>
    </source>
</evidence>
<accession>A0A6M0QCN6</accession>
<sequence>MNHKLFYQDAYLQSFQANIVRQDQDNNGNWYVLLSQTAFYPTGGGQPFDTGTLNHARVINVEEIDGEIYHYIDRKIEDLLVEGRVEWERRFDHMQQHAGQHILSAAFVELTGYETVSFHLGSELLTIDLNTTELTQQELEKVEFLANEIILENRTIQTKWVTKNEVAQYPLRKQLSVTENIRLVIIPDFDYNGCGGTHPSSTGQVSSIKILDWERQKEKVRVYFVCGARVRKQLQQKHSVLKEVGKLVSSSEQLMVETVQKLLSRNGEQDKTISELREQLLLFEAQKVLQGNLEGSIITHLFHNRSIQELQKLARHIIASTNEENIVLLVTENEDLVQMVFACGSDSSFNMNSLMKEVLPIIQGKGGGSPVLAQGGGKKIVSGKEIIQQALKVISK</sequence>
<dbReference type="GO" id="GO:0006419">
    <property type="term" value="P:alanyl-tRNA aminoacylation"/>
    <property type="evidence" value="ECO:0007669"/>
    <property type="project" value="InterPro"/>
</dbReference>
<dbReference type="GO" id="GO:0002161">
    <property type="term" value="F:aminoacyl-tRNA deacylase activity"/>
    <property type="evidence" value="ECO:0007669"/>
    <property type="project" value="UniProtKB-ARBA"/>
</dbReference>
<dbReference type="SUPFAM" id="SSF50447">
    <property type="entry name" value="Translation proteins"/>
    <property type="match status" value="1"/>
</dbReference>
<dbReference type="Gene3D" id="3.10.310.40">
    <property type="match status" value="1"/>
</dbReference>
<dbReference type="InterPro" id="IPR018164">
    <property type="entry name" value="Ala-tRNA-synth_IIc_N"/>
</dbReference>
<comment type="subcellular location">
    <subcellularLocation>
        <location evidence="2">Cytoplasm</location>
    </subcellularLocation>
</comment>
<evidence type="ECO:0000256" key="2">
    <source>
        <dbReference type="ARBA" id="ARBA00004496"/>
    </source>
</evidence>
<gene>
    <name evidence="17" type="ORF">G4D63_16270</name>
</gene>
<keyword evidence="10" id="KW-0862">Zinc</keyword>
<keyword evidence="7" id="KW-0436">Ligase</keyword>
<evidence type="ECO:0000256" key="9">
    <source>
        <dbReference type="ARBA" id="ARBA00022741"/>
    </source>
</evidence>
<evidence type="ECO:0000256" key="11">
    <source>
        <dbReference type="ARBA" id="ARBA00022840"/>
    </source>
</evidence>
<dbReference type="SMART" id="SM00863">
    <property type="entry name" value="tRNA_SAD"/>
    <property type="match status" value="1"/>
</dbReference>
<keyword evidence="13" id="KW-0648">Protein biosynthesis</keyword>
<evidence type="ECO:0000256" key="1">
    <source>
        <dbReference type="ARBA" id="ARBA00001947"/>
    </source>
</evidence>
<evidence type="ECO:0000313" key="18">
    <source>
        <dbReference type="Proteomes" id="UP000481043"/>
    </source>
</evidence>
<dbReference type="AlphaFoldDB" id="A0A6M0QCN6"/>
<keyword evidence="18" id="KW-1185">Reference proteome</keyword>
<dbReference type="InterPro" id="IPR009000">
    <property type="entry name" value="Transl_B-barrel_sf"/>
</dbReference>
<evidence type="ECO:0000256" key="12">
    <source>
        <dbReference type="ARBA" id="ARBA00022884"/>
    </source>
</evidence>
<evidence type="ECO:0000256" key="3">
    <source>
        <dbReference type="ARBA" id="ARBA00008226"/>
    </source>
</evidence>
<organism evidence="17 18">
    <name type="scientific">Bacillus mesophilus</name>
    <dbReference type="NCBI Taxonomy" id="1808955"/>
    <lineage>
        <taxon>Bacteria</taxon>
        <taxon>Bacillati</taxon>
        <taxon>Bacillota</taxon>
        <taxon>Bacilli</taxon>
        <taxon>Bacillales</taxon>
        <taxon>Bacillaceae</taxon>
        <taxon>Bacillus</taxon>
    </lineage>
</organism>
<dbReference type="GO" id="GO:0000049">
    <property type="term" value="F:tRNA binding"/>
    <property type="evidence" value="ECO:0007669"/>
    <property type="project" value="UniProtKB-KW"/>
</dbReference>
<dbReference type="Proteomes" id="UP000481043">
    <property type="component" value="Unassembled WGS sequence"/>
</dbReference>
<keyword evidence="12" id="KW-0694">RNA-binding</keyword>
<protein>
    <recommendedName>
        <fullName evidence="5">Alanine--tRNA ligase</fullName>
        <ecNumber evidence="4">6.1.1.7</ecNumber>
    </recommendedName>
    <alternativeName>
        <fullName evidence="15">Alanyl-tRNA synthetase</fullName>
    </alternativeName>
</protein>
<dbReference type="GO" id="GO:0005524">
    <property type="term" value="F:ATP binding"/>
    <property type="evidence" value="ECO:0007669"/>
    <property type="project" value="UniProtKB-KW"/>
</dbReference>
<keyword evidence="9" id="KW-0547">Nucleotide-binding</keyword>
<evidence type="ECO:0000256" key="13">
    <source>
        <dbReference type="ARBA" id="ARBA00022917"/>
    </source>
</evidence>
<name>A0A6M0QCN6_9BACI</name>
<keyword evidence="14" id="KW-0030">Aminoacyl-tRNA synthetase</keyword>
<keyword evidence="8" id="KW-0479">Metal-binding</keyword>
<dbReference type="SUPFAM" id="SSF55186">
    <property type="entry name" value="ThrRS/AlaRS common domain"/>
    <property type="match status" value="1"/>
</dbReference>
<dbReference type="GO" id="GO:0046872">
    <property type="term" value="F:metal ion binding"/>
    <property type="evidence" value="ECO:0007669"/>
    <property type="project" value="UniProtKB-KW"/>
</dbReference>
<evidence type="ECO:0000256" key="5">
    <source>
        <dbReference type="ARBA" id="ARBA00017959"/>
    </source>
</evidence>
<comment type="cofactor">
    <cofactor evidence="1">
        <name>Zn(2+)</name>
        <dbReference type="ChEBI" id="CHEBI:29105"/>
    </cofactor>
</comment>
<dbReference type="PANTHER" id="PTHR43462:SF1">
    <property type="entry name" value="ALANYL-TRNA EDITING PROTEIN AARSD1"/>
    <property type="match status" value="1"/>
</dbReference>
<comment type="caution">
    <text evidence="17">The sequence shown here is derived from an EMBL/GenBank/DDBJ whole genome shotgun (WGS) entry which is preliminary data.</text>
</comment>
<evidence type="ECO:0000256" key="8">
    <source>
        <dbReference type="ARBA" id="ARBA00022723"/>
    </source>
</evidence>
<dbReference type="EMBL" id="JAAIWM010000006">
    <property type="protein sequence ID" value="NEY73290.1"/>
    <property type="molecule type" value="Genomic_DNA"/>
</dbReference>
<evidence type="ECO:0000259" key="16">
    <source>
        <dbReference type="PROSITE" id="PS50860"/>
    </source>
</evidence>
<reference evidence="17 18" key="1">
    <citation type="submission" date="2020-02" db="EMBL/GenBank/DDBJ databases">
        <title>Bacillus aquiflavi sp. nov., isolated from yellow water of strong flavor Chinese baijiu in Yibin region of China.</title>
        <authorList>
            <person name="Xie J."/>
        </authorList>
    </citation>
    <scope>NUCLEOTIDE SEQUENCE [LARGE SCALE GENOMIC DNA]</scope>
    <source>
        <strain evidence="17 18">SA4</strain>
    </source>
</reference>
<dbReference type="Pfam" id="PF07973">
    <property type="entry name" value="tRNA_SAD"/>
    <property type="match status" value="1"/>
</dbReference>
<dbReference type="InterPro" id="IPR012947">
    <property type="entry name" value="tRNA_SAD"/>
</dbReference>
<dbReference type="Gene3D" id="3.30.980.10">
    <property type="entry name" value="Threonyl-trna Synthetase, Chain A, domain 2"/>
    <property type="match status" value="1"/>
</dbReference>
<dbReference type="InterPro" id="IPR051335">
    <property type="entry name" value="Alanyl-tRNA_Editing_Enzymes"/>
</dbReference>
<dbReference type="Gene3D" id="2.40.30.130">
    <property type="match status" value="1"/>
</dbReference>
<keyword evidence="11" id="KW-0067">ATP-binding</keyword>
<evidence type="ECO:0000256" key="15">
    <source>
        <dbReference type="ARBA" id="ARBA00032577"/>
    </source>
</evidence>
<dbReference type="PANTHER" id="PTHR43462">
    <property type="entry name" value="ALANYL-TRNA EDITING PROTEIN"/>
    <property type="match status" value="1"/>
</dbReference>
<dbReference type="InterPro" id="IPR003156">
    <property type="entry name" value="DHHA1_dom"/>
</dbReference>
<evidence type="ECO:0000256" key="10">
    <source>
        <dbReference type="ARBA" id="ARBA00022833"/>
    </source>
</evidence>
<evidence type="ECO:0000313" key="17">
    <source>
        <dbReference type="EMBL" id="NEY73290.1"/>
    </source>
</evidence>
<dbReference type="GO" id="GO:0005737">
    <property type="term" value="C:cytoplasm"/>
    <property type="evidence" value="ECO:0007669"/>
    <property type="project" value="UniProtKB-SubCell"/>
</dbReference>
<feature type="domain" description="Alanyl-transfer RNA synthetases family profile" evidence="16">
    <location>
        <begin position="1"/>
        <end position="221"/>
    </location>
</feature>
<evidence type="ECO:0000256" key="14">
    <source>
        <dbReference type="ARBA" id="ARBA00023146"/>
    </source>
</evidence>
<evidence type="ECO:0000256" key="4">
    <source>
        <dbReference type="ARBA" id="ARBA00013168"/>
    </source>
</evidence>
<dbReference type="EC" id="6.1.1.7" evidence="4"/>
<dbReference type="PROSITE" id="PS50860">
    <property type="entry name" value="AA_TRNA_LIGASE_II_ALA"/>
    <property type="match status" value="1"/>
</dbReference>
<dbReference type="RefSeq" id="WP_163180763.1">
    <property type="nucleotide sequence ID" value="NZ_JAAIWM010000006.1"/>
</dbReference>
<dbReference type="GO" id="GO:0004813">
    <property type="term" value="F:alanine-tRNA ligase activity"/>
    <property type="evidence" value="ECO:0007669"/>
    <property type="project" value="UniProtKB-EC"/>
</dbReference>
<keyword evidence="6" id="KW-0820">tRNA-binding</keyword>
<dbReference type="InterPro" id="IPR018165">
    <property type="entry name" value="Ala-tRNA-synth_IIc_core"/>
</dbReference>